<dbReference type="PANTHER" id="PTHR11986">
    <property type="entry name" value="AMINOTRANSFERASE CLASS III"/>
    <property type="match status" value="1"/>
</dbReference>
<dbReference type="InterPro" id="IPR005814">
    <property type="entry name" value="Aminotrans_3"/>
</dbReference>
<evidence type="ECO:0000256" key="6">
    <source>
        <dbReference type="RuleBase" id="RU003560"/>
    </source>
</evidence>
<dbReference type="InterPro" id="IPR049704">
    <property type="entry name" value="Aminotrans_3_PPA_site"/>
</dbReference>
<dbReference type="Gene3D" id="3.40.640.10">
    <property type="entry name" value="Type I PLP-dependent aspartate aminotransferase-like (Major domain)"/>
    <property type="match status" value="1"/>
</dbReference>
<proteinExistence type="inferred from homology"/>
<keyword evidence="8" id="KW-1185">Reference proteome</keyword>
<dbReference type="InterPro" id="IPR015421">
    <property type="entry name" value="PyrdxlP-dep_Trfase_major"/>
</dbReference>
<keyword evidence="5 6" id="KW-0663">Pyridoxal phosphate</keyword>
<evidence type="ECO:0000313" key="8">
    <source>
        <dbReference type="Proteomes" id="UP001596484"/>
    </source>
</evidence>
<dbReference type="EMBL" id="JBHTCS010000012">
    <property type="protein sequence ID" value="MFC7448319.1"/>
    <property type="molecule type" value="Genomic_DNA"/>
</dbReference>
<protein>
    <submittedName>
        <fullName evidence="7">Aspartate aminotransferase family protein</fullName>
    </submittedName>
</protein>
<sequence>MNHVDRRQVVDDYRGYLGAGRARLAEFMSVPVEIEAHGAIVRTSDGRELIDCGGYAVFLLGHTHPAVVEAVSRQLHTNPLATRLLLDPLHAGAARALCGIAPEGLDKVFFTNSGAEATELAIKLARANGKTALMTMRRGFHGKTLGALSVTANDRYQSIFRPLFDVDVIDFGDLTALEQQLRQCAGRGALFVEPIQGEGGVVIPPPGYLSAVADLCAQFGALLIVDEIQTGLGRCGSMWAHQPEVSRPDILLVGKALSGGVVPVAAVLATDEVFRPIGDDPTLHTSTFGGSPLASAAVIATVNTLVADRIPEHAEEVGTRMLTGLREACRPWMDSLVREVRGRGLLIGIEFERPDLVAEVGSVLLSHGVIVNHSLNNHGVLRLTPPAVITRAEERAVVAAFEKALIEVSGTVS</sequence>
<dbReference type="GO" id="GO:0008483">
    <property type="term" value="F:transaminase activity"/>
    <property type="evidence" value="ECO:0007669"/>
    <property type="project" value="UniProtKB-KW"/>
</dbReference>
<dbReference type="PIRSF" id="PIRSF000521">
    <property type="entry name" value="Transaminase_4ab_Lys_Orn"/>
    <property type="match status" value="1"/>
</dbReference>
<reference evidence="8" key="1">
    <citation type="journal article" date="2019" name="Int. J. Syst. Evol. Microbiol.">
        <title>The Global Catalogue of Microorganisms (GCM) 10K type strain sequencing project: providing services to taxonomists for standard genome sequencing and annotation.</title>
        <authorList>
            <consortium name="The Broad Institute Genomics Platform"/>
            <consortium name="The Broad Institute Genome Sequencing Center for Infectious Disease"/>
            <person name="Wu L."/>
            <person name="Ma J."/>
        </authorList>
    </citation>
    <scope>NUCLEOTIDE SEQUENCE [LARGE SCALE GENOMIC DNA]</scope>
    <source>
        <strain evidence="8">ICMP 19430</strain>
    </source>
</reference>
<dbReference type="PROSITE" id="PS00600">
    <property type="entry name" value="AA_TRANSFER_CLASS_3"/>
    <property type="match status" value="1"/>
</dbReference>
<evidence type="ECO:0000256" key="5">
    <source>
        <dbReference type="ARBA" id="ARBA00022898"/>
    </source>
</evidence>
<dbReference type="SUPFAM" id="SSF53383">
    <property type="entry name" value="PLP-dependent transferases"/>
    <property type="match status" value="1"/>
</dbReference>
<comment type="cofactor">
    <cofactor evidence="1">
        <name>pyridoxal 5'-phosphate</name>
        <dbReference type="ChEBI" id="CHEBI:597326"/>
    </cofactor>
</comment>
<dbReference type="Gene3D" id="3.90.1150.10">
    <property type="entry name" value="Aspartate Aminotransferase, domain 1"/>
    <property type="match status" value="1"/>
</dbReference>
<organism evidence="7 8">
    <name type="scientific">Rhodococcus daqingensis</name>
    <dbReference type="NCBI Taxonomy" id="2479363"/>
    <lineage>
        <taxon>Bacteria</taxon>
        <taxon>Bacillati</taxon>
        <taxon>Actinomycetota</taxon>
        <taxon>Actinomycetes</taxon>
        <taxon>Mycobacteriales</taxon>
        <taxon>Nocardiaceae</taxon>
        <taxon>Rhodococcus</taxon>
    </lineage>
</organism>
<dbReference type="Proteomes" id="UP001596484">
    <property type="component" value="Unassembled WGS sequence"/>
</dbReference>
<keyword evidence="2" id="KW-0028">Amino-acid biosynthesis</keyword>
<evidence type="ECO:0000256" key="2">
    <source>
        <dbReference type="ARBA" id="ARBA00022571"/>
    </source>
</evidence>
<evidence type="ECO:0000256" key="3">
    <source>
        <dbReference type="ARBA" id="ARBA00022576"/>
    </source>
</evidence>
<evidence type="ECO:0000313" key="7">
    <source>
        <dbReference type="EMBL" id="MFC7448319.1"/>
    </source>
</evidence>
<keyword evidence="4" id="KW-0808">Transferase</keyword>
<keyword evidence="3 7" id="KW-0032">Aminotransferase</keyword>
<dbReference type="CDD" id="cd00610">
    <property type="entry name" value="OAT_like"/>
    <property type="match status" value="1"/>
</dbReference>
<comment type="similarity">
    <text evidence="6">Belongs to the class-III pyridoxal-phosphate-dependent aminotransferase family.</text>
</comment>
<keyword evidence="2" id="KW-0055">Arginine biosynthesis</keyword>
<dbReference type="PANTHER" id="PTHR11986:SF79">
    <property type="entry name" value="ACETYLORNITHINE AMINOTRANSFERASE, MITOCHONDRIAL"/>
    <property type="match status" value="1"/>
</dbReference>
<gene>
    <name evidence="7" type="ORF">ACFQS9_10505</name>
</gene>
<evidence type="ECO:0000256" key="4">
    <source>
        <dbReference type="ARBA" id="ARBA00022679"/>
    </source>
</evidence>
<dbReference type="RefSeq" id="WP_378404262.1">
    <property type="nucleotide sequence ID" value="NZ_JBHTCS010000012.1"/>
</dbReference>
<dbReference type="InterPro" id="IPR050103">
    <property type="entry name" value="Class-III_PLP-dep_AT"/>
</dbReference>
<name>A0ABW2RXZ4_9NOCA</name>
<dbReference type="InterPro" id="IPR015422">
    <property type="entry name" value="PyrdxlP-dep_Trfase_small"/>
</dbReference>
<evidence type="ECO:0000256" key="1">
    <source>
        <dbReference type="ARBA" id="ARBA00001933"/>
    </source>
</evidence>
<comment type="caution">
    <text evidence="7">The sequence shown here is derived from an EMBL/GenBank/DDBJ whole genome shotgun (WGS) entry which is preliminary data.</text>
</comment>
<accession>A0ABW2RXZ4</accession>
<dbReference type="Pfam" id="PF00202">
    <property type="entry name" value="Aminotran_3"/>
    <property type="match status" value="1"/>
</dbReference>
<dbReference type="InterPro" id="IPR015424">
    <property type="entry name" value="PyrdxlP-dep_Trfase"/>
</dbReference>